<dbReference type="PRINTS" id="PR00081">
    <property type="entry name" value="GDHRDH"/>
</dbReference>
<name>A0A259TV90_9BACT</name>
<dbReference type="InParanoid" id="A0A259TV90"/>
<sequence length="321" mass="34330">MSDSVSWALTHLPRQTGRTAIVTGANSGIGLEASRALAALGARVVMACRNLDKGNAARMDIKSTVPGADVEVRHLDLADLASVEAFAATFTATSTAPEGPGDGLKQRVDLLVNNAGVMALPERRETADGFEMQFGTNVLGHFALTARLLPHLLMPPAARVVWLSSIAHREGRIHFDDLNSEARYDPWTAYRQSKLADLMLALEMQRRLTDTGADAISVAAHPGISATNLATDMMSGSPIRAMLMGPLINLVAMPPWRGALPTLAAAASPTVQPADYIGPDGFREMRGTPTRAEIMPQARDEEAARRLWRACEEATGLAMLS</sequence>
<dbReference type="SUPFAM" id="SSF51735">
    <property type="entry name" value="NAD(P)-binding Rossmann-fold domains"/>
    <property type="match status" value="1"/>
</dbReference>
<reference evidence="2 3" key="1">
    <citation type="submission" date="2016-11" db="EMBL/GenBank/DDBJ databases">
        <title>Study of marine rhodopsin-containing bacteria.</title>
        <authorList>
            <person name="Yoshizawa S."/>
            <person name="Kumagai Y."/>
            <person name="Kogure K."/>
        </authorList>
    </citation>
    <scope>NUCLEOTIDE SEQUENCE [LARGE SCALE GENOMIC DNA]</scope>
    <source>
        <strain evidence="2 3">SG-29</strain>
    </source>
</reference>
<dbReference type="OrthoDB" id="597510at2"/>
<dbReference type="Gene3D" id="3.40.50.720">
    <property type="entry name" value="NAD(P)-binding Rossmann-like Domain"/>
    <property type="match status" value="1"/>
</dbReference>
<proteinExistence type="predicted"/>
<evidence type="ECO:0000313" key="3">
    <source>
        <dbReference type="Proteomes" id="UP000216446"/>
    </source>
</evidence>
<comment type="caution">
    <text evidence="2">The sequence shown here is derived from an EMBL/GenBank/DDBJ whole genome shotgun (WGS) entry which is preliminary data.</text>
</comment>
<dbReference type="EMBL" id="MQWB01000001">
    <property type="protein sequence ID" value="OZC01616.1"/>
    <property type="molecule type" value="Genomic_DNA"/>
</dbReference>
<dbReference type="AlphaFoldDB" id="A0A259TV90"/>
<evidence type="ECO:0008006" key="4">
    <source>
        <dbReference type="Google" id="ProtNLM"/>
    </source>
</evidence>
<dbReference type="PANTHER" id="PTHR43157:SF54">
    <property type="entry name" value="RETINOL DEHYDROGENASE 12-LIKE ISOFORM X1-RELATED"/>
    <property type="match status" value="1"/>
</dbReference>
<evidence type="ECO:0000313" key="2">
    <source>
        <dbReference type="EMBL" id="OZC01616.1"/>
    </source>
</evidence>
<keyword evidence="1" id="KW-0560">Oxidoreductase</keyword>
<dbReference type="NCBIfam" id="NF004513">
    <property type="entry name" value="PRK05854.1"/>
    <property type="match status" value="1"/>
</dbReference>
<dbReference type="RefSeq" id="WP_094545237.1">
    <property type="nucleotide sequence ID" value="NZ_MQWB01000001.1"/>
</dbReference>
<gene>
    <name evidence="2" type="ORF">BSZ36_00630</name>
</gene>
<dbReference type="InterPro" id="IPR036291">
    <property type="entry name" value="NAD(P)-bd_dom_sf"/>
</dbReference>
<dbReference type="Pfam" id="PF00106">
    <property type="entry name" value="adh_short"/>
    <property type="match status" value="1"/>
</dbReference>
<protein>
    <recommendedName>
        <fullName evidence="4">Short-chain dehydrogenase</fullName>
    </recommendedName>
</protein>
<organism evidence="2 3">
    <name type="scientific">Rubricoccus marinus</name>
    <dbReference type="NCBI Taxonomy" id="716817"/>
    <lineage>
        <taxon>Bacteria</taxon>
        <taxon>Pseudomonadati</taxon>
        <taxon>Rhodothermota</taxon>
        <taxon>Rhodothermia</taxon>
        <taxon>Rhodothermales</taxon>
        <taxon>Rubricoccaceae</taxon>
        <taxon>Rubricoccus</taxon>
    </lineage>
</organism>
<dbReference type="GO" id="GO:0016491">
    <property type="term" value="F:oxidoreductase activity"/>
    <property type="evidence" value="ECO:0007669"/>
    <property type="project" value="UniProtKB-KW"/>
</dbReference>
<dbReference type="Proteomes" id="UP000216446">
    <property type="component" value="Unassembled WGS sequence"/>
</dbReference>
<accession>A0A259TV90</accession>
<keyword evidence="3" id="KW-1185">Reference proteome</keyword>
<dbReference type="PANTHER" id="PTHR43157">
    <property type="entry name" value="PHOSPHATIDYLINOSITOL-GLYCAN BIOSYNTHESIS CLASS F PROTEIN-RELATED"/>
    <property type="match status" value="1"/>
</dbReference>
<evidence type="ECO:0000256" key="1">
    <source>
        <dbReference type="ARBA" id="ARBA00023002"/>
    </source>
</evidence>
<dbReference type="InterPro" id="IPR002347">
    <property type="entry name" value="SDR_fam"/>
</dbReference>
<dbReference type="CDD" id="cd05327">
    <property type="entry name" value="retinol-DH_like_SDR_c_like"/>
    <property type="match status" value="1"/>
</dbReference>
<dbReference type="NCBIfam" id="NF004846">
    <property type="entry name" value="PRK06197.1"/>
    <property type="match status" value="1"/>
</dbReference>